<evidence type="ECO:0000256" key="8">
    <source>
        <dbReference type="ARBA" id="ARBA00022842"/>
    </source>
</evidence>
<evidence type="ECO:0000256" key="2">
    <source>
        <dbReference type="ARBA" id="ARBA00004980"/>
    </source>
</evidence>
<dbReference type="SUPFAM" id="SSF52922">
    <property type="entry name" value="TK C-terminal domain-like"/>
    <property type="match status" value="1"/>
</dbReference>
<dbReference type="Pfam" id="PF02780">
    <property type="entry name" value="Transketolase_C"/>
    <property type="match status" value="1"/>
</dbReference>
<dbReference type="Pfam" id="PF13292">
    <property type="entry name" value="DXP_synthase_N"/>
    <property type="match status" value="1"/>
</dbReference>
<keyword evidence="7" id="KW-0479">Metal-binding</keyword>
<name>A0AB38A605_9ACTN</name>
<dbReference type="Proteomes" id="UP000183687">
    <property type="component" value="Unassembled WGS sequence"/>
</dbReference>
<dbReference type="NCBIfam" id="NF003933">
    <property type="entry name" value="PRK05444.2-2"/>
    <property type="match status" value="1"/>
</dbReference>
<keyword evidence="8" id="KW-0460">Magnesium</keyword>
<dbReference type="RefSeq" id="WP_002563442.1">
    <property type="nucleotide sequence ID" value="NZ_CALJSN010000006.1"/>
</dbReference>
<dbReference type="Gene3D" id="3.40.50.920">
    <property type="match status" value="1"/>
</dbReference>
<keyword evidence="6" id="KW-0808">Transferase</keyword>
<dbReference type="NCBIfam" id="NF008968">
    <property type="entry name" value="PRK12315.1"/>
    <property type="match status" value="1"/>
</dbReference>
<evidence type="ECO:0000256" key="10">
    <source>
        <dbReference type="ARBA" id="ARBA00023052"/>
    </source>
</evidence>
<evidence type="ECO:0000259" key="12">
    <source>
        <dbReference type="SMART" id="SM00861"/>
    </source>
</evidence>
<evidence type="ECO:0000313" key="13">
    <source>
        <dbReference type="EMBL" id="SEB48773.1"/>
    </source>
</evidence>
<comment type="subunit">
    <text evidence="4">Homodimer.</text>
</comment>
<proteinExistence type="inferred from homology"/>
<dbReference type="EC" id="2.2.1.7" evidence="5"/>
<dbReference type="InterPro" id="IPR029061">
    <property type="entry name" value="THDP-binding"/>
</dbReference>
<dbReference type="InterPro" id="IPR009014">
    <property type="entry name" value="Transketo_C/PFOR_II"/>
</dbReference>
<evidence type="ECO:0000256" key="3">
    <source>
        <dbReference type="ARBA" id="ARBA00011081"/>
    </source>
</evidence>
<comment type="pathway">
    <text evidence="2">Metabolic intermediate biosynthesis; 1-deoxy-D-xylulose 5-phosphate biosynthesis; 1-deoxy-D-xylulose 5-phosphate from D-glyceraldehyde 3-phosphate and pyruvate: step 1/1.</text>
</comment>
<evidence type="ECO:0000256" key="5">
    <source>
        <dbReference type="ARBA" id="ARBA00013150"/>
    </source>
</evidence>
<organism evidence="13 14">
    <name type="scientific">Atopobium minutum</name>
    <dbReference type="NCBI Taxonomy" id="1381"/>
    <lineage>
        <taxon>Bacteria</taxon>
        <taxon>Bacillati</taxon>
        <taxon>Actinomycetota</taxon>
        <taxon>Coriobacteriia</taxon>
        <taxon>Coriobacteriales</taxon>
        <taxon>Atopobiaceae</taxon>
        <taxon>Atopobium</taxon>
    </lineage>
</organism>
<comment type="cofactor">
    <cofactor evidence="1">
        <name>Mg(2+)</name>
        <dbReference type="ChEBI" id="CHEBI:18420"/>
    </cofactor>
</comment>
<dbReference type="SUPFAM" id="SSF52518">
    <property type="entry name" value="Thiamin diphosphate-binding fold (THDP-binding)"/>
    <property type="match status" value="2"/>
</dbReference>
<evidence type="ECO:0000256" key="11">
    <source>
        <dbReference type="ARBA" id="ARBA00023229"/>
    </source>
</evidence>
<dbReference type="Pfam" id="PF02779">
    <property type="entry name" value="Transket_pyr"/>
    <property type="match status" value="1"/>
</dbReference>
<dbReference type="GO" id="GO:0019288">
    <property type="term" value="P:isopentenyl diphosphate biosynthetic process, methylerythritol 4-phosphate pathway"/>
    <property type="evidence" value="ECO:0007669"/>
    <property type="project" value="TreeGrafter"/>
</dbReference>
<feature type="domain" description="Transketolase-like pyrimidine-binding" evidence="12">
    <location>
        <begin position="277"/>
        <end position="443"/>
    </location>
</feature>
<dbReference type="GO" id="GO:0005829">
    <property type="term" value="C:cytosol"/>
    <property type="evidence" value="ECO:0007669"/>
    <property type="project" value="TreeGrafter"/>
</dbReference>
<dbReference type="CDD" id="cd02007">
    <property type="entry name" value="TPP_DXS"/>
    <property type="match status" value="1"/>
</dbReference>
<keyword evidence="9" id="KW-0784">Thiamine biosynthesis</keyword>
<dbReference type="AlphaFoldDB" id="A0AB38A605"/>
<evidence type="ECO:0000256" key="9">
    <source>
        <dbReference type="ARBA" id="ARBA00022977"/>
    </source>
</evidence>
<dbReference type="EMBL" id="FNSH01000001">
    <property type="protein sequence ID" value="SEB48773.1"/>
    <property type="molecule type" value="Genomic_DNA"/>
</dbReference>
<dbReference type="InterPro" id="IPR033248">
    <property type="entry name" value="Transketolase_C"/>
</dbReference>
<dbReference type="GO" id="GO:0000287">
    <property type="term" value="F:magnesium ion binding"/>
    <property type="evidence" value="ECO:0007669"/>
    <property type="project" value="UniProtKB-ARBA"/>
</dbReference>
<gene>
    <name evidence="13" type="ORF">SAMN04489746_0379</name>
</gene>
<dbReference type="InterPro" id="IPR005477">
    <property type="entry name" value="Dxylulose-5-P_synthase"/>
</dbReference>
<dbReference type="PANTHER" id="PTHR43322:SF1">
    <property type="entry name" value="1-DEOXY-D-XYLULOSE-5-PHOSPHATE SYNTHASE"/>
    <property type="match status" value="1"/>
</dbReference>
<evidence type="ECO:0000256" key="4">
    <source>
        <dbReference type="ARBA" id="ARBA00011738"/>
    </source>
</evidence>
<dbReference type="InterPro" id="IPR005475">
    <property type="entry name" value="Transketolase-like_Pyr-bd"/>
</dbReference>
<evidence type="ECO:0000313" key="14">
    <source>
        <dbReference type="Proteomes" id="UP000183687"/>
    </source>
</evidence>
<comment type="caution">
    <text evidence="13">The sequence shown here is derived from an EMBL/GenBank/DDBJ whole genome shotgun (WGS) entry which is preliminary data.</text>
</comment>
<dbReference type="GO" id="GO:0008661">
    <property type="term" value="F:1-deoxy-D-xylulose-5-phosphate synthase activity"/>
    <property type="evidence" value="ECO:0007669"/>
    <property type="project" value="UniProtKB-EC"/>
</dbReference>
<evidence type="ECO:0000256" key="7">
    <source>
        <dbReference type="ARBA" id="ARBA00022723"/>
    </source>
</evidence>
<dbReference type="GO" id="GO:0016114">
    <property type="term" value="P:terpenoid biosynthetic process"/>
    <property type="evidence" value="ECO:0007669"/>
    <property type="project" value="InterPro"/>
</dbReference>
<protein>
    <recommendedName>
        <fullName evidence="5">1-deoxy-D-xylulose-5-phosphate synthase</fullName>
        <ecNumber evidence="5">2.2.1.7</ecNumber>
    </recommendedName>
</protein>
<comment type="similarity">
    <text evidence="3">Belongs to the transketolase family. DXPS subfamily.</text>
</comment>
<accession>A0AB38A605</accession>
<keyword evidence="10" id="KW-0786">Thiamine pyrophosphate</keyword>
<dbReference type="SMART" id="SM00861">
    <property type="entry name" value="Transket_pyr"/>
    <property type="match status" value="1"/>
</dbReference>
<dbReference type="FunFam" id="3.40.50.970:FF:000010">
    <property type="entry name" value="1-deoxy-D-xylulose-5-phosphate synthase"/>
    <property type="match status" value="1"/>
</dbReference>
<sequence>MVIENIQGPQDVKDLPQETLPTLAQEIRSALLTRGSVHGGHFGPNFGFVEATIALHRIFNSPVDKIVYDVSHQTYPHKMLTGRVQAYLDPDHYDDVSGYTNPKESEHDFFEVGHTSTAISLALGLAKARDLAGGKENIIAVVGDGSLSGGEALEGLNVAGELTSNFIIIFNDNQMSIAENHGGMYDEFTRLRQSHGTDGHNIFRAMGLDYIYVEDGNSIDSLLEIFETVRDIDHPIVVHLNTKKGKGYGPAEADPEHWHWASPFNVVTGEQRSYSGESYSALMGDHLEKIAQFDKKLLVVCTAVPGVIGMNPERRRRMGLQYLDVGIAEETAAALISGAATGGAHPVWASSATFIQRAYDQMFQDISINGSAVTILAANGSVFGGNDVTHCDLSSIAMVSSIPGIKHLVPSNLEEYFAMVDWSIKQDAEPVYITVPAGPVVHAPKDQQIRTDYSQLSWELVHEGSQVALIAVGDFFGIGQKTVEKLAAAGIDATLVKLLFASGLDTATLNALAQTHDVILTIEDGIVDGGFGQRVAGYLGTNSSTKVLVRGFERAFYDRFKASDLLEEARITPDKLTEDVLAVLNN</sequence>
<reference evidence="13 14" key="1">
    <citation type="submission" date="2016-10" db="EMBL/GenBank/DDBJ databases">
        <authorList>
            <person name="Varghese N."/>
            <person name="Submissions S."/>
        </authorList>
    </citation>
    <scope>NUCLEOTIDE SEQUENCE [LARGE SCALE GENOMIC DNA]</scope>
    <source>
        <strain evidence="13 14">DSM 20586</strain>
    </source>
</reference>
<keyword evidence="11" id="KW-0414">Isoprene biosynthesis</keyword>
<evidence type="ECO:0000256" key="6">
    <source>
        <dbReference type="ARBA" id="ARBA00022679"/>
    </source>
</evidence>
<dbReference type="Gene3D" id="3.40.50.970">
    <property type="match status" value="2"/>
</dbReference>
<dbReference type="GO" id="GO:0009228">
    <property type="term" value="P:thiamine biosynthetic process"/>
    <property type="evidence" value="ECO:0007669"/>
    <property type="project" value="UniProtKB-KW"/>
</dbReference>
<evidence type="ECO:0000256" key="1">
    <source>
        <dbReference type="ARBA" id="ARBA00001946"/>
    </source>
</evidence>
<dbReference type="PANTHER" id="PTHR43322">
    <property type="entry name" value="1-D-DEOXYXYLULOSE 5-PHOSPHATE SYNTHASE-RELATED"/>
    <property type="match status" value="1"/>
</dbReference>
<dbReference type="CDD" id="cd07033">
    <property type="entry name" value="TPP_PYR_DXS_TK_like"/>
    <property type="match status" value="1"/>
</dbReference>